<organism evidence="10">
    <name type="scientific">Geobacter metallireducens</name>
    <dbReference type="NCBI Taxonomy" id="28232"/>
    <lineage>
        <taxon>Bacteria</taxon>
        <taxon>Pseudomonadati</taxon>
        <taxon>Thermodesulfobacteriota</taxon>
        <taxon>Desulfuromonadia</taxon>
        <taxon>Geobacterales</taxon>
        <taxon>Geobacteraceae</taxon>
        <taxon>Geobacter</taxon>
    </lineage>
</organism>
<dbReference type="PANTHER" id="PTHR32071:SF81">
    <property type="entry name" value="PROPIONATE CATABOLISM OPERON REGULATORY PROTEIN"/>
    <property type="match status" value="1"/>
</dbReference>
<dbReference type="PROSITE" id="PS50110">
    <property type="entry name" value="RESPONSE_REGULATORY"/>
    <property type="match status" value="1"/>
</dbReference>
<evidence type="ECO:0000256" key="5">
    <source>
        <dbReference type="ARBA" id="ARBA00023159"/>
    </source>
</evidence>
<dbReference type="InterPro" id="IPR011006">
    <property type="entry name" value="CheY-like_superfamily"/>
</dbReference>
<dbReference type="InterPro" id="IPR002078">
    <property type="entry name" value="Sigma_54_int"/>
</dbReference>
<evidence type="ECO:0000256" key="7">
    <source>
        <dbReference type="PROSITE-ProRule" id="PRU00169"/>
    </source>
</evidence>
<keyword evidence="4" id="KW-0238">DNA-binding</keyword>
<evidence type="ECO:0000256" key="1">
    <source>
        <dbReference type="ARBA" id="ARBA00022741"/>
    </source>
</evidence>
<gene>
    <name evidence="10" type="ORF">ENQ87_12645</name>
</gene>
<keyword evidence="1" id="KW-0547">Nucleotide-binding</keyword>
<reference evidence="10" key="1">
    <citation type="journal article" date="2020" name="mSystems">
        <title>Genome- and Community-Level Interaction Insights into Carbon Utilization and Element Cycling Functions of Hydrothermarchaeota in Hydrothermal Sediment.</title>
        <authorList>
            <person name="Zhou Z."/>
            <person name="Liu Y."/>
            <person name="Xu W."/>
            <person name="Pan J."/>
            <person name="Luo Z.H."/>
            <person name="Li M."/>
        </authorList>
    </citation>
    <scope>NUCLEOTIDE SEQUENCE [LARGE SCALE GENOMIC DNA]</scope>
    <source>
        <strain evidence="10">SpSt-349</strain>
    </source>
</reference>
<dbReference type="PROSITE" id="PS00688">
    <property type="entry name" value="SIGMA54_INTERACT_3"/>
    <property type="match status" value="1"/>
</dbReference>
<sequence>MKERTRILLIDDEESGREALALLLRNAGHLVTGAASGGEAAQHLTRDKFDIIIADLFLPDTNGIDILKNVKRDSPLTEVILITGHASAETAVRAMKEGAFDYITKPLNVDELKIIIAKAVEKHQLLSENVYLKKQLRDKFEFANIIGASPAMQQVFALMKRIVKTDSTVLITGESGTGKEIVAKAIHFNGARRDRPFIAVHCGAIPENLLESELFGYVKGAFTGAARDKIGKFEAASGGTIFLDEIGTMPIQLQTKLLRVLQEQEVERVGSTRPIKIDVRIISATNLDLAEEVRKGTFREDLYYRLNVIPLSLPPLRERVEDILPLAKHFLAKYCKEMQRRPMTLTKEAVEALEGYRWPGNVRELENVMERVVALTEADTITLHDLPPNIRQESLTRVTERGVDLVKVLAEIERSMISDALSLTDGVKARAAALLNLNRTTLVEKMRRLGMPL</sequence>
<dbReference type="Gene3D" id="3.40.50.2300">
    <property type="match status" value="1"/>
</dbReference>
<dbReference type="Pfam" id="PF02954">
    <property type="entry name" value="HTH_8"/>
    <property type="match status" value="1"/>
</dbReference>
<evidence type="ECO:0000256" key="3">
    <source>
        <dbReference type="ARBA" id="ARBA00023015"/>
    </source>
</evidence>
<dbReference type="InterPro" id="IPR025943">
    <property type="entry name" value="Sigma_54_int_dom_ATP-bd_2"/>
</dbReference>
<dbReference type="SMART" id="SM00448">
    <property type="entry name" value="REC"/>
    <property type="match status" value="1"/>
</dbReference>
<evidence type="ECO:0000313" key="10">
    <source>
        <dbReference type="EMBL" id="HEN43195.1"/>
    </source>
</evidence>
<keyword evidence="6" id="KW-0804">Transcription</keyword>
<dbReference type="AlphaFoldDB" id="A0A831XGC6"/>
<dbReference type="InterPro" id="IPR027417">
    <property type="entry name" value="P-loop_NTPase"/>
</dbReference>
<keyword evidence="5" id="KW-0010">Activator</keyword>
<keyword evidence="3" id="KW-0805">Transcription regulation</keyword>
<dbReference type="GO" id="GO:0005524">
    <property type="term" value="F:ATP binding"/>
    <property type="evidence" value="ECO:0007669"/>
    <property type="project" value="UniProtKB-KW"/>
</dbReference>
<dbReference type="InterPro" id="IPR009057">
    <property type="entry name" value="Homeodomain-like_sf"/>
</dbReference>
<dbReference type="SUPFAM" id="SSF52172">
    <property type="entry name" value="CheY-like"/>
    <property type="match status" value="1"/>
</dbReference>
<dbReference type="FunFam" id="1.10.8.60:FF:000014">
    <property type="entry name" value="DNA-binding transcriptional regulator NtrC"/>
    <property type="match status" value="1"/>
</dbReference>
<feature type="modified residue" description="4-aspartylphosphate" evidence="7">
    <location>
        <position position="55"/>
    </location>
</feature>
<dbReference type="GO" id="GO:0006355">
    <property type="term" value="P:regulation of DNA-templated transcription"/>
    <property type="evidence" value="ECO:0007669"/>
    <property type="project" value="InterPro"/>
</dbReference>
<dbReference type="PRINTS" id="PR01590">
    <property type="entry name" value="HTHFIS"/>
</dbReference>
<dbReference type="Gene3D" id="1.10.10.60">
    <property type="entry name" value="Homeodomain-like"/>
    <property type="match status" value="1"/>
</dbReference>
<dbReference type="Pfam" id="PF25601">
    <property type="entry name" value="AAA_lid_14"/>
    <property type="match status" value="1"/>
</dbReference>
<dbReference type="SMART" id="SM00382">
    <property type="entry name" value="AAA"/>
    <property type="match status" value="1"/>
</dbReference>
<proteinExistence type="predicted"/>
<dbReference type="FunFam" id="3.40.50.300:FF:000006">
    <property type="entry name" value="DNA-binding transcriptional regulator NtrC"/>
    <property type="match status" value="1"/>
</dbReference>
<dbReference type="PROSITE" id="PS00675">
    <property type="entry name" value="SIGMA54_INTERACT_1"/>
    <property type="match status" value="1"/>
</dbReference>
<evidence type="ECO:0000256" key="4">
    <source>
        <dbReference type="ARBA" id="ARBA00023125"/>
    </source>
</evidence>
<keyword evidence="2" id="KW-0067">ATP-binding</keyword>
<dbReference type="PROSITE" id="PS50045">
    <property type="entry name" value="SIGMA54_INTERACT_4"/>
    <property type="match status" value="1"/>
</dbReference>
<dbReference type="SUPFAM" id="SSF46689">
    <property type="entry name" value="Homeodomain-like"/>
    <property type="match status" value="1"/>
</dbReference>
<dbReference type="GO" id="GO:0043565">
    <property type="term" value="F:sequence-specific DNA binding"/>
    <property type="evidence" value="ECO:0007669"/>
    <property type="project" value="InterPro"/>
</dbReference>
<dbReference type="Gene3D" id="3.40.50.300">
    <property type="entry name" value="P-loop containing nucleotide triphosphate hydrolases"/>
    <property type="match status" value="1"/>
</dbReference>
<dbReference type="InterPro" id="IPR025944">
    <property type="entry name" value="Sigma_54_int_dom_CS"/>
</dbReference>
<dbReference type="GO" id="GO:0000160">
    <property type="term" value="P:phosphorelay signal transduction system"/>
    <property type="evidence" value="ECO:0007669"/>
    <property type="project" value="InterPro"/>
</dbReference>
<dbReference type="Pfam" id="PF00072">
    <property type="entry name" value="Response_reg"/>
    <property type="match status" value="1"/>
</dbReference>
<evidence type="ECO:0000256" key="6">
    <source>
        <dbReference type="ARBA" id="ARBA00023163"/>
    </source>
</evidence>
<dbReference type="PANTHER" id="PTHR32071">
    <property type="entry name" value="TRANSCRIPTIONAL REGULATORY PROTEIN"/>
    <property type="match status" value="1"/>
</dbReference>
<dbReference type="SUPFAM" id="SSF52540">
    <property type="entry name" value="P-loop containing nucleoside triphosphate hydrolases"/>
    <property type="match status" value="1"/>
</dbReference>
<evidence type="ECO:0000256" key="2">
    <source>
        <dbReference type="ARBA" id="ARBA00022840"/>
    </source>
</evidence>
<dbReference type="Gene3D" id="1.10.8.60">
    <property type="match status" value="1"/>
</dbReference>
<dbReference type="Pfam" id="PF00158">
    <property type="entry name" value="Sigma54_activat"/>
    <property type="match status" value="1"/>
</dbReference>
<dbReference type="InterPro" id="IPR025662">
    <property type="entry name" value="Sigma_54_int_dom_ATP-bd_1"/>
</dbReference>
<evidence type="ECO:0000259" key="9">
    <source>
        <dbReference type="PROSITE" id="PS50110"/>
    </source>
</evidence>
<dbReference type="CDD" id="cd00009">
    <property type="entry name" value="AAA"/>
    <property type="match status" value="1"/>
</dbReference>
<feature type="domain" description="Response regulatory" evidence="9">
    <location>
        <begin position="6"/>
        <end position="120"/>
    </location>
</feature>
<dbReference type="PROSITE" id="PS00676">
    <property type="entry name" value="SIGMA54_INTERACT_2"/>
    <property type="match status" value="1"/>
</dbReference>
<evidence type="ECO:0000259" key="8">
    <source>
        <dbReference type="PROSITE" id="PS50045"/>
    </source>
</evidence>
<comment type="caution">
    <text evidence="10">The sequence shown here is derived from an EMBL/GenBank/DDBJ whole genome shotgun (WGS) entry which is preliminary data.</text>
</comment>
<feature type="domain" description="Sigma-54 factor interaction" evidence="8">
    <location>
        <begin position="145"/>
        <end position="374"/>
    </location>
</feature>
<name>A0A831XGC6_GEOME</name>
<dbReference type="InterPro" id="IPR002197">
    <property type="entry name" value="HTH_Fis"/>
</dbReference>
<dbReference type="EMBL" id="DSOV01000056">
    <property type="protein sequence ID" value="HEN43195.1"/>
    <property type="molecule type" value="Genomic_DNA"/>
</dbReference>
<dbReference type="InterPro" id="IPR001789">
    <property type="entry name" value="Sig_transdc_resp-reg_receiver"/>
</dbReference>
<dbReference type="InterPro" id="IPR003593">
    <property type="entry name" value="AAA+_ATPase"/>
</dbReference>
<dbReference type="InterPro" id="IPR058031">
    <property type="entry name" value="AAA_lid_NorR"/>
</dbReference>
<protein>
    <submittedName>
        <fullName evidence="10">Sigma-54-dependent Fis family transcriptional regulator</fullName>
    </submittedName>
</protein>
<keyword evidence="7" id="KW-0597">Phosphoprotein</keyword>
<accession>A0A831XGC6</accession>